<evidence type="ECO:0000259" key="8">
    <source>
        <dbReference type="SMART" id="SM00965"/>
    </source>
</evidence>
<dbReference type="EMBL" id="JAPDNS010000001">
    <property type="protein sequence ID" value="MCW3482796.1"/>
    <property type="molecule type" value="Genomic_DNA"/>
</dbReference>
<keyword evidence="5 7" id="KW-0472">Membrane</keyword>
<evidence type="ECO:0000256" key="2">
    <source>
        <dbReference type="ARBA" id="ARBA00022448"/>
    </source>
</evidence>
<proteinExistence type="inferred from homology"/>
<keyword evidence="2 7" id="KW-0813">Transport</keyword>
<dbReference type="Pfam" id="PF07660">
    <property type="entry name" value="STN"/>
    <property type="match status" value="1"/>
</dbReference>
<dbReference type="SUPFAM" id="SSF49464">
    <property type="entry name" value="Carboxypeptidase regulatory domain-like"/>
    <property type="match status" value="1"/>
</dbReference>
<dbReference type="NCBIfam" id="TIGR04056">
    <property type="entry name" value="OMP_RagA_SusC"/>
    <property type="match status" value="1"/>
</dbReference>
<accession>A0ABT3IFV6</accession>
<evidence type="ECO:0000256" key="3">
    <source>
        <dbReference type="ARBA" id="ARBA00022452"/>
    </source>
</evidence>
<evidence type="ECO:0000313" key="10">
    <source>
        <dbReference type="Proteomes" id="UP001207742"/>
    </source>
</evidence>
<evidence type="ECO:0000256" key="6">
    <source>
        <dbReference type="ARBA" id="ARBA00023237"/>
    </source>
</evidence>
<evidence type="ECO:0000256" key="5">
    <source>
        <dbReference type="ARBA" id="ARBA00023136"/>
    </source>
</evidence>
<dbReference type="InterPro" id="IPR008969">
    <property type="entry name" value="CarboxyPept-like_regulatory"/>
</dbReference>
<keyword evidence="3 7" id="KW-1134">Transmembrane beta strand</keyword>
<evidence type="ECO:0000256" key="4">
    <source>
        <dbReference type="ARBA" id="ARBA00022692"/>
    </source>
</evidence>
<evidence type="ECO:0000256" key="7">
    <source>
        <dbReference type="PROSITE-ProRule" id="PRU01360"/>
    </source>
</evidence>
<feature type="domain" description="Secretin/TonB short N-terminal" evidence="8">
    <location>
        <begin position="39"/>
        <end position="90"/>
    </location>
</feature>
<dbReference type="SMART" id="SM00965">
    <property type="entry name" value="STN"/>
    <property type="match status" value="1"/>
</dbReference>
<dbReference type="InterPro" id="IPR039426">
    <property type="entry name" value="TonB-dep_rcpt-like"/>
</dbReference>
<comment type="subcellular location">
    <subcellularLocation>
        <location evidence="1 7">Cell outer membrane</location>
        <topology evidence="1 7">Multi-pass membrane protein</topology>
    </subcellularLocation>
</comment>
<dbReference type="InterPro" id="IPR036942">
    <property type="entry name" value="Beta-barrel_TonB_sf"/>
</dbReference>
<dbReference type="InterPro" id="IPR037066">
    <property type="entry name" value="Plug_dom_sf"/>
</dbReference>
<sequence>MTSAIPQAQDPPTTIVVSIQVKNKGLEEVMTEISTKTGLNFHYDKTDLNLKKKVTLNCTQTPIDEVLALLSAQTGLKFTRINNKIIVGTANDTGSSHTVDLVNHVSLEREITGTVRDSKGTPLPGVTIQIKSTNKGTQSNAEAGFTIKAGPGDILVFSSVGFVTKEINIGTGNEMHVRMLENIKGLSELVVTALGIQKKARELPYSAQQLDGDELSAVKDANVINSLSGRSAGVTIVRNASGIGGSARVVLRGNKSTRENQPLYIVDGIPYANYTPAQPVDVWGQSNNTIGAGGRDGGDGISNINPDDIESISIMKGASAAALYGSQAANGVILITTKRGRPGKNKIDVASDFTLETPALLPPLQYRYAQKEPPGPNIIGKPQPGSIGSWGAPIQVPDHVRHFYNTGYTLTNTVSFSGGTETAQSYFSYANTTNKGILPTNKFNRHTANFRETLKLLNEKLVMDANVSFLAQNTENRLSSGLYYSPISGLYTLPRGQDFAYYSNNFEYYDNSRQLYLQNWWNIRHDKEWIGQDDQQNPVWALKRNRRLDLRYRGTATLALSYQLNNWLSVKGRGSFDKSLDQYELEAYAGTQVVLAPTNGRYTLEKELNTQLYADLMVNATGKVTNQIHLAGNIGASISDIRAHERTYNGANPNADPGLFYANKFSVSNILSSAMDAQHSVEKKQLQALFANAQVGFRNYLFLDLTARNDWSSTFAFTPTKPMGYLYYSAGLSAIWSDMFKMPEPIDFLRSRLSYARVGNDIASYSSNPAPFTLLTVAGVSRVVLNQRTPYPGVYLEPEDNRAFEVGLEARFLKNRISADVTFYKNNNYKQYMEVPAPPGTKYLTYYLNMGNIQNMGWEATLTLTPIRSKQITWTSTINFATNCNKVITLSNTSIPGADTTNMFVLTDFGVNMFGSFIKEGGSWGDIYANKELATNEQGQYLIDERGYLKTNKTFKKIGNPSPDFTLGWNNSVEFRNLTLSFLIDGRFGGKVMSITQAILDGYGVSEATAKARDNGGVALNAVYTNGAPFTGKINAETYYTTIGSRAGIGEMYMYDATNIRLRELAVSYRFPVKGKWIRSIRAGIIGRNLCFFALHAPFDPEVSMGTGNGLQGVDVFGLPPTRSMGVNFKVGF</sequence>
<dbReference type="Pfam" id="PF07715">
    <property type="entry name" value="Plug"/>
    <property type="match status" value="1"/>
</dbReference>
<keyword evidence="4 7" id="KW-0812">Transmembrane</keyword>
<name>A0ABT3IFV6_9BACT</name>
<dbReference type="Gene3D" id="2.40.170.20">
    <property type="entry name" value="TonB-dependent receptor, beta-barrel domain"/>
    <property type="match status" value="1"/>
</dbReference>
<organism evidence="9 10">
    <name type="scientific">Chitinophaga nivalis</name>
    <dbReference type="NCBI Taxonomy" id="2991709"/>
    <lineage>
        <taxon>Bacteria</taxon>
        <taxon>Pseudomonadati</taxon>
        <taxon>Bacteroidota</taxon>
        <taxon>Chitinophagia</taxon>
        <taxon>Chitinophagales</taxon>
        <taxon>Chitinophagaceae</taxon>
        <taxon>Chitinophaga</taxon>
    </lineage>
</organism>
<dbReference type="SUPFAM" id="SSF56935">
    <property type="entry name" value="Porins"/>
    <property type="match status" value="1"/>
</dbReference>
<comment type="similarity">
    <text evidence="7">Belongs to the TonB-dependent receptor family.</text>
</comment>
<dbReference type="Gene3D" id="3.55.50.30">
    <property type="match status" value="1"/>
</dbReference>
<reference evidence="9 10" key="1">
    <citation type="submission" date="2022-10" db="EMBL/GenBank/DDBJ databases">
        <title>Chitinophaga nivalis PC15 sp. nov., isolated from Pyeongchang county, South Korea.</title>
        <authorList>
            <person name="Trinh H.N."/>
        </authorList>
    </citation>
    <scope>NUCLEOTIDE SEQUENCE [LARGE SCALE GENOMIC DNA]</scope>
    <source>
        <strain evidence="9 10">PC14</strain>
    </source>
</reference>
<dbReference type="PROSITE" id="PS52016">
    <property type="entry name" value="TONB_DEPENDENT_REC_3"/>
    <property type="match status" value="1"/>
</dbReference>
<keyword evidence="6 7" id="KW-0998">Cell outer membrane</keyword>
<dbReference type="NCBIfam" id="TIGR04057">
    <property type="entry name" value="SusC_RagA_signa"/>
    <property type="match status" value="1"/>
</dbReference>
<dbReference type="RefSeq" id="WP_264727523.1">
    <property type="nucleotide sequence ID" value="NZ_JAPDNR010000001.1"/>
</dbReference>
<dbReference type="InterPro" id="IPR023997">
    <property type="entry name" value="TonB-dep_OMP_SusC/RagA_CS"/>
</dbReference>
<dbReference type="InterPro" id="IPR011662">
    <property type="entry name" value="Secretin/TonB_short_N"/>
</dbReference>
<protein>
    <submittedName>
        <fullName evidence="9">SusC/RagA family TonB-linked outer membrane protein</fullName>
    </submittedName>
</protein>
<keyword evidence="10" id="KW-1185">Reference proteome</keyword>
<dbReference type="Proteomes" id="UP001207742">
    <property type="component" value="Unassembled WGS sequence"/>
</dbReference>
<evidence type="ECO:0000313" key="9">
    <source>
        <dbReference type="EMBL" id="MCW3482796.1"/>
    </source>
</evidence>
<dbReference type="InterPro" id="IPR023996">
    <property type="entry name" value="TonB-dep_OMP_SusC/RagA"/>
</dbReference>
<dbReference type="Pfam" id="PF13715">
    <property type="entry name" value="CarbopepD_reg_2"/>
    <property type="match status" value="1"/>
</dbReference>
<dbReference type="Gene3D" id="2.60.40.1120">
    <property type="entry name" value="Carboxypeptidase-like, regulatory domain"/>
    <property type="match status" value="1"/>
</dbReference>
<comment type="caution">
    <text evidence="9">The sequence shown here is derived from an EMBL/GenBank/DDBJ whole genome shotgun (WGS) entry which is preliminary data.</text>
</comment>
<dbReference type="InterPro" id="IPR012910">
    <property type="entry name" value="Plug_dom"/>
</dbReference>
<evidence type="ECO:0000256" key="1">
    <source>
        <dbReference type="ARBA" id="ARBA00004571"/>
    </source>
</evidence>
<dbReference type="Gene3D" id="2.170.130.10">
    <property type="entry name" value="TonB-dependent receptor, plug domain"/>
    <property type="match status" value="1"/>
</dbReference>
<gene>
    <name evidence="9" type="ORF">OL497_02760</name>
</gene>